<feature type="region of interest" description="Disordered" evidence="1">
    <location>
        <begin position="212"/>
        <end position="239"/>
    </location>
</feature>
<feature type="region of interest" description="Disordered" evidence="1">
    <location>
        <begin position="26"/>
        <end position="64"/>
    </location>
</feature>
<dbReference type="PANTHER" id="PTHR10677">
    <property type="entry name" value="UBIQUILIN"/>
    <property type="match status" value="1"/>
</dbReference>
<evidence type="ECO:0000259" key="3">
    <source>
        <dbReference type="PROSITE" id="PS50053"/>
    </source>
</evidence>
<gene>
    <name evidence="4" type="primary">AlNc14C172G8031</name>
    <name evidence="4" type="ORF">ALNC14_090420</name>
</gene>
<dbReference type="Gene3D" id="3.10.20.90">
    <property type="entry name" value="Phosphatidylinositol 3-kinase Catalytic Subunit, Chain A, domain 1"/>
    <property type="match status" value="1"/>
</dbReference>
<dbReference type="GO" id="GO:0031593">
    <property type="term" value="F:polyubiquitin modification-dependent protein binding"/>
    <property type="evidence" value="ECO:0007669"/>
    <property type="project" value="TreeGrafter"/>
</dbReference>
<organism evidence="4">
    <name type="scientific">Albugo laibachii Nc14</name>
    <dbReference type="NCBI Taxonomy" id="890382"/>
    <lineage>
        <taxon>Eukaryota</taxon>
        <taxon>Sar</taxon>
        <taxon>Stramenopiles</taxon>
        <taxon>Oomycota</taxon>
        <taxon>Peronosporomycetes</taxon>
        <taxon>Albuginales</taxon>
        <taxon>Albuginaceae</taxon>
        <taxon>Albugo</taxon>
    </lineage>
</organism>
<dbReference type="Pfam" id="PF00240">
    <property type="entry name" value="ubiquitin"/>
    <property type="match status" value="1"/>
</dbReference>
<sequence length="481" mass="54120">MSRWQRASASAGDALRQLRQYAAVLDTEREVSPSNIPIVDPSASSPHRNGPPERSGSSREDYTNEERDNQFIQEHEFTESSIDQSNLNHRNSKEMHSHDTTETEGFWIGSDSVQENQTLPIDHAPQDPPATEEPCDQYIRILDTTGKFYRIQCELNSSVLDLKSKVFELAEVPINSQRLIFRGRLLVDEQVLEQCEVEHGHTIHLFVRRHHSPSDSDAFTSTEDGVDSGDRSNNTTGGVFYDEGHMGMMHLSSHGVSSAVYPSDSIRGIDPLMLDSPLGNAARRVKLWSSFLLIIYTMKVMGQFALLANDQQARNRQVNHPLDERDAEIAHQQLYQYGVYFKQSPITRGIELIVHAFGVYVGCIGFKAAHGTDVRPIRFFCRGVVWLAVLTVLEQVYITIQISKSNLYPQERIEIGYGQTSALDDVVSANIFQAVMLLVMWVIVIHHAYAHQGEISRYNQSFANAAMNTIPVAHIPTEVVV</sequence>
<reference evidence="4" key="1">
    <citation type="journal article" date="2011" name="PLoS Biol.">
        <title>Gene gain and loss during evolution of obligate parasitism in the white rust pathogen of Arabidopsis thaliana.</title>
        <authorList>
            <person name="Kemen E."/>
            <person name="Gardiner A."/>
            <person name="Schultz-Larsen T."/>
            <person name="Kemen A.C."/>
            <person name="Balmuth A.L."/>
            <person name="Robert-Seilaniantz A."/>
            <person name="Bailey K."/>
            <person name="Holub E."/>
            <person name="Studholme D.J."/>
            <person name="Maclean D."/>
            <person name="Jones J.D."/>
        </authorList>
    </citation>
    <scope>NUCLEOTIDE SEQUENCE</scope>
</reference>
<name>F0WNK8_9STRA</name>
<dbReference type="SUPFAM" id="SSF54236">
    <property type="entry name" value="Ubiquitin-like"/>
    <property type="match status" value="1"/>
</dbReference>
<dbReference type="EMBL" id="FR824217">
    <property type="protein sequence ID" value="CCA22899.1"/>
    <property type="molecule type" value="Genomic_DNA"/>
</dbReference>
<feature type="transmembrane region" description="Helical" evidence="2">
    <location>
        <begin position="287"/>
        <end position="307"/>
    </location>
</feature>
<dbReference type="GO" id="GO:0005829">
    <property type="term" value="C:cytosol"/>
    <property type="evidence" value="ECO:0007669"/>
    <property type="project" value="TreeGrafter"/>
</dbReference>
<dbReference type="InterPro" id="IPR000626">
    <property type="entry name" value="Ubiquitin-like_dom"/>
</dbReference>
<reference evidence="4" key="2">
    <citation type="submission" date="2011-02" db="EMBL/GenBank/DDBJ databases">
        <authorList>
            <person name="MacLean D."/>
        </authorList>
    </citation>
    <scope>NUCLEOTIDE SEQUENCE</scope>
</reference>
<evidence type="ECO:0000256" key="1">
    <source>
        <dbReference type="SAM" id="MobiDB-lite"/>
    </source>
</evidence>
<dbReference type="PANTHER" id="PTHR10677:SF3">
    <property type="entry name" value="FI07626P-RELATED"/>
    <property type="match status" value="1"/>
</dbReference>
<keyword evidence="2" id="KW-0812">Transmembrane</keyword>
<feature type="transmembrane region" description="Helical" evidence="2">
    <location>
        <begin position="379"/>
        <end position="400"/>
    </location>
</feature>
<keyword evidence="2" id="KW-0472">Membrane</keyword>
<dbReference type="GO" id="GO:0006511">
    <property type="term" value="P:ubiquitin-dependent protein catabolic process"/>
    <property type="evidence" value="ECO:0007669"/>
    <property type="project" value="TreeGrafter"/>
</dbReference>
<evidence type="ECO:0000313" key="4">
    <source>
        <dbReference type="EMBL" id="CCA22899.1"/>
    </source>
</evidence>
<dbReference type="PROSITE" id="PS50053">
    <property type="entry name" value="UBIQUITIN_2"/>
    <property type="match status" value="1"/>
</dbReference>
<evidence type="ECO:0000256" key="2">
    <source>
        <dbReference type="SAM" id="Phobius"/>
    </source>
</evidence>
<feature type="transmembrane region" description="Helical" evidence="2">
    <location>
        <begin position="431"/>
        <end position="450"/>
    </location>
</feature>
<proteinExistence type="predicted"/>
<dbReference type="InterPro" id="IPR015496">
    <property type="entry name" value="Ubiquilin"/>
</dbReference>
<dbReference type="PROSITE" id="PS00299">
    <property type="entry name" value="UBIQUITIN_1"/>
    <property type="match status" value="1"/>
</dbReference>
<dbReference type="SMART" id="SM00213">
    <property type="entry name" value="UBQ"/>
    <property type="match status" value="1"/>
</dbReference>
<dbReference type="HOGENOM" id="CLU_044788_0_0_1"/>
<dbReference type="AlphaFoldDB" id="F0WNK8"/>
<keyword evidence="2" id="KW-1133">Transmembrane helix</keyword>
<dbReference type="InterPro" id="IPR019954">
    <property type="entry name" value="Ubiquitin_CS"/>
</dbReference>
<dbReference type="CDD" id="cd17039">
    <property type="entry name" value="Ubl_ubiquitin_like"/>
    <property type="match status" value="1"/>
</dbReference>
<dbReference type="InterPro" id="IPR029071">
    <property type="entry name" value="Ubiquitin-like_domsf"/>
</dbReference>
<feature type="domain" description="Ubiquitin-like" evidence="3">
    <location>
        <begin position="139"/>
        <end position="212"/>
    </location>
</feature>
<protein>
    <submittedName>
        <fullName evidence="4">Ubiquitin family protein putative</fullName>
    </submittedName>
</protein>
<accession>F0WNK8</accession>